<protein>
    <submittedName>
        <fullName evidence="2">IQ and AAA domain-containing protein 1</fullName>
    </submittedName>
</protein>
<dbReference type="InterPro" id="IPR052267">
    <property type="entry name" value="N-DRC_Component"/>
</dbReference>
<dbReference type="CDD" id="cd23767">
    <property type="entry name" value="IQCD"/>
    <property type="match status" value="1"/>
</dbReference>
<evidence type="ECO:0000313" key="2">
    <source>
        <dbReference type="EMBL" id="KYQ52419.1"/>
    </source>
</evidence>
<dbReference type="InterPro" id="IPR003959">
    <property type="entry name" value="ATPase_AAA_core"/>
</dbReference>
<organism evidence="2 3">
    <name type="scientific">Mycetomoellerius zeteki</name>
    <dbReference type="NCBI Taxonomy" id="64791"/>
    <lineage>
        <taxon>Eukaryota</taxon>
        <taxon>Metazoa</taxon>
        <taxon>Ecdysozoa</taxon>
        <taxon>Arthropoda</taxon>
        <taxon>Hexapoda</taxon>
        <taxon>Insecta</taxon>
        <taxon>Pterygota</taxon>
        <taxon>Neoptera</taxon>
        <taxon>Endopterygota</taxon>
        <taxon>Hymenoptera</taxon>
        <taxon>Apocrita</taxon>
        <taxon>Aculeata</taxon>
        <taxon>Formicoidea</taxon>
        <taxon>Formicidae</taxon>
        <taxon>Myrmicinae</taxon>
        <taxon>Mycetomoellerius</taxon>
    </lineage>
</organism>
<feature type="domain" description="ATPase AAA-type core" evidence="1">
    <location>
        <begin position="616"/>
        <end position="744"/>
    </location>
</feature>
<dbReference type="Proteomes" id="UP000075809">
    <property type="component" value="Unassembled WGS sequence"/>
</dbReference>
<proteinExistence type="predicted"/>
<name>A0A151WWV0_9HYME</name>
<keyword evidence="3" id="KW-1185">Reference proteome</keyword>
<dbReference type="PANTHER" id="PTHR14690:SF9">
    <property type="entry name" value="GH08353P"/>
    <property type="match status" value="1"/>
</dbReference>
<gene>
    <name evidence="2" type="ORF">ALC60_08463</name>
</gene>
<dbReference type="Pfam" id="PF00004">
    <property type="entry name" value="AAA"/>
    <property type="match status" value="1"/>
</dbReference>
<dbReference type="PANTHER" id="PTHR14690">
    <property type="entry name" value="IQ MOTIF CONTAINING WITH AAA DOMAIN 1"/>
    <property type="match status" value="1"/>
</dbReference>
<dbReference type="EMBL" id="KQ982675">
    <property type="protein sequence ID" value="KYQ52419.1"/>
    <property type="molecule type" value="Genomic_DNA"/>
</dbReference>
<evidence type="ECO:0000259" key="1">
    <source>
        <dbReference type="Pfam" id="PF00004"/>
    </source>
</evidence>
<dbReference type="Gene3D" id="3.40.50.300">
    <property type="entry name" value="P-loop containing nucleotide triphosphate hydrolases"/>
    <property type="match status" value="1"/>
</dbReference>
<dbReference type="InterPro" id="IPR027417">
    <property type="entry name" value="P-loop_NTPase"/>
</dbReference>
<dbReference type="GO" id="GO:0016887">
    <property type="term" value="F:ATP hydrolysis activity"/>
    <property type="evidence" value="ECO:0007669"/>
    <property type="project" value="InterPro"/>
</dbReference>
<reference evidence="2 3" key="1">
    <citation type="submission" date="2015-09" db="EMBL/GenBank/DDBJ databases">
        <title>Trachymyrmex zeteki WGS genome.</title>
        <authorList>
            <person name="Nygaard S."/>
            <person name="Hu H."/>
            <person name="Boomsma J."/>
            <person name="Zhang G."/>
        </authorList>
    </citation>
    <scope>NUCLEOTIDE SEQUENCE [LARGE SCALE GENOMIC DNA]</scope>
    <source>
        <strain evidence="2">Tzet28-1</strain>
        <tissue evidence="2">Whole body</tissue>
    </source>
</reference>
<dbReference type="AlphaFoldDB" id="A0A151WWV0"/>
<dbReference type="GO" id="GO:0005524">
    <property type="term" value="F:ATP binding"/>
    <property type="evidence" value="ECO:0007669"/>
    <property type="project" value="InterPro"/>
</dbReference>
<evidence type="ECO:0000313" key="3">
    <source>
        <dbReference type="Proteomes" id="UP000075809"/>
    </source>
</evidence>
<dbReference type="Gene3D" id="1.10.8.60">
    <property type="match status" value="1"/>
</dbReference>
<accession>A0A151WWV0</accession>
<dbReference type="SUPFAM" id="SSF52540">
    <property type="entry name" value="P-loop containing nucleoside triphosphate hydrolases"/>
    <property type="match status" value="1"/>
</dbReference>
<sequence length="848" mass="99367">MSHVYYNELWLITRSDLEKLLELERKLQKSAPLKKRAALNSALPIYLRHVLKLILYRNIVRRLLICYDQMIQTQKRELIKKMLDCAIGRMLEYKKEIVALDYTDYQWPDDILNQMKFTPDDIELFASVSGREHVEERRKFIQELVESAHKVPQTRERSLSQIQIESTSEVEDETLKTRTARRRMRIAPPSKVELIHESPLEKAAREAKLAAEKTMRNAMLLIQSHERARKGRSYGVDVKRIYDYNKKVRSGEIIPKKIDRVRYIKSAVTIQRAWRRYAARKAMKKRIARLEEALDMMISSWRCNKTIAKDDDNFQRRRALMPVFDARTKKAISDERIKLLKIRGPGLMEDITDEIHEWFVVWYNALGHYDVFPAVDLGGSVLIVTGQTLTPQEYLMEKLEKEKKAKEGRAERMGPVLKAEPIKSEVPGWKMLQTDTLSCLKETNSDFIRNWSFRDEKYLEQEYLDLITEKLCYELQLEMREIVDELMRAELDLLNKALLKDHEHDEEKFTIPTIINNKKRVDIDKTGTKKKKDILEDIAIEDLFSELLQAKIIRNYQTMFLRDWFGDLSYQNYEARRDLRDYNHRLGEVKQLVLEYCVLPLISKETHQLAPLVRSVCIYGLPGAGKTSLANAICSEIGALLFDVSAPVLVNKYIGKEKQLINIISKVARFYAPSIIFLDAGEKPWLKKVPPEEKYLQPKRFVNYFIKLMKDIKPGDQILFLSLSEEPHKATTAFIKFHDKFIRVPTTDYNTLYMYYKNLLMKYHGVDRDIDVSCLAKISVGVPLDFIRQVVEKVLTLRRRITLKSNPLNPMEIMNEILMYQHPSTEMVENLDKFERSTPLGRKRASVS</sequence>
<dbReference type="PROSITE" id="PS50096">
    <property type="entry name" value="IQ"/>
    <property type="match status" value="1"/>
</dbReference>
<dbReference type="STRING" id="64791.A0A151WWV0"/>